<accession>A0A7W8ZM81</accession>
<dbReference type="PANTHER" id="PTHR12526">
    <property type="entry name" value="GLYCOSYLTRANSFERASE"/>
    <property type="match status" value="1"/>
</dbReference>
<evidence type="ECO:0000313" key="1">
    <source>
        <dbReference type="EMBL" id="MBB5636596.1"/>
    </source>
</evidence>
<proteinExistence type="predicted"/>
<keyword evidence="1" id="KW-0808">Transferase</keyword>
<dbReference type="GO" id="GO:0016740">
    <property type="term" value="F:transferase activity"/>
    <property type="evidence" value="ECO:0007669"/>
    <property type="project" value="UniProtKB-KW"/>
</dbReference>
<evidence type="ECO:0000313" key="2">
    <source>
        <dbReference type="Proteomes" id="UP000537204"/>
    </source>
</evidence>
<gene>
    <name evidence="1" type="ORF">HDE68_002497</name>
</gene>
<comment type="caution">
    <text evidence="1">The sequence shown here is derived from an EMBL/GenBank/DDBJ whole genome shotgun (WGS) entry which is preliminary data.</text>
</comment>
<reference evidence="1 2" key="1">
    <citation type="submission" date="2020-08" db="EMBL/GenBank/DDBJ databases">
        <title>Genomic Encyclopedia of Type Strains, Phase IV (KMG-V): Genome sequencing to study the core and pangenomes of soil and plant-associated prokaryotes.</title>
        <authorList>
            <person name="Whitman W."/>
        </authorList>
    </citation>
    <scope>NUCLEOTIDE SEQUENCE [LARGE SCALE GENOMIC DNA]</scope>
    <source>
        <strain evidence="1 2">S3M1</strain>
    </source>
</reference>
<dbReference type="AlphaFoldDB" id="A0A7W8ZM81"/>
<dbReference type="Gene3D" id="3.40.50.2000">
    <property type="entry name" value="Glycogen Phosphorylase B"/>
    <property type="match status" value="2"/>
</dbReference>
<protein>
    <submittedName>
        <fullName evidence="1">Glycosyltransferase involved in cell wall biosynthesis</fullName>
    </submittedName>
</protein>
<sequence>MVKPRLVILNSNYPSDENPYGDVFVHSRLKYYQEVFDVVVLGYRPMDATTNYVFDGISVFNYSSKTEYVNAIKMNKPDIIGIHFVGGWLYDAFLKDNKIPVIIWVHGEEALGWYRRLYNYGLKTIKSFGIFAVKNMFQLYHLRRIINHSNKTGDIKFIFVSAWMKRITETDTFSKINYFDVIPNPIDTDLFNYVPKTEEQSKKVLLIRSFQTNKYANDIAAEAILLLSRKKIFQELTFDLYGKGKLFNKLTDPLKDFSNVHLHNHYISNKDIPTVHKQYGIFLCPTRQDAQGVSMCEAMSSGLIPITSDNTAIPEFVEHLTSGMLTNNAEEIANSIEQLALDYELYKKISAQASERIKIKSGHKFVVEKEINLLVNTIAK</sequence>
<dbReference type="SUPFAM" id="SSF53756">
    <property type="entry name" value="UDP-Glycosyltransferase/glycogen phosphorylase"/>
    <property type="match status" value="1"/>
</dbReference>
<organism evidence="1 2">
    <name type="scientific">Pedobacter cryoconitis</name>
    <dbReference type="NCBI Taxonomy" id="188932"/>
    <lineage>
        <taxon>Bacteria</taxon>
        <taxon>Pseudomonadati</taxon>
        <taxon>Bacteroidota</taxon>
        <taxon>Sphingobacteriia</taxon>
        <taxon>Sphingobacteriales</taxon>
        <taxon>Sphingobacteriaceae</taxon>
        <taxon>Pedobacter</taxon>
    </lineage>
</organism>
<dbReference type="CDD" id="cd03801">
    <property type="entry name" value="GT4_PimA-like"/>
    <property type="match status" value="1"/>
</dbReference>
<dbReference type="EMBL" id="JACHCE010000003">
    <property type="protein sequence ID" value="MBB5636596.1"/>
    <property type="molecule type" value="Genomic_DNA"/>
</dbReference>
<dbReference type="Pfam" id="PF13692">
    <property type="entry name" value="Glyco_trans_1_4"/>
    <property type="match status" value="1"/>
</dbReference>
<dbReference type="RefSeq" id="WP_221300717.1">
    <property type="nucleotide sequence ID" value="NZ_JACHCE010000003.1"/>
</dbReference>
<dbReference type="PANTHER" id="PTHR12526:SF630">
    <property type="entry name" value="GLYCOSYLTRANSFERASE"/>
    <property type="match status" value="1"/>
</dbReference>
<name>A0A7W8ZM81_9SPHI</name>
<dbReference type="Proteomes" id="UP000537204">
    <property type="component" value="Unassembled WGS sequence"/>
</dbReference>